<reference evidence="2 3" key="1">
    <citation type="submission" date="2018-10" db="EMBL/GenBank/DDBJ databases">
        <title>Isolation and Genetic Analysis of a Novel Cyanophage S-LB68 from the Huang Bohai.</title>
        <authorList>
            <person name="Liu X."/>
        </authorList>
    </citation>
    <scope>NUCLEOTIDE SEQUENCE [LARGE SCALE GENOMIC DNA]</scope>
</reference>
<dbReference type="GeneID" id="55012425"/>
<organism evidence="2 3">
    <name type="scientific">Synechococcus phage S-B28</name>
    <dbReference type="NCBI Taxonomy" id="2545435"/>
    <lineage>
        <taxon>Viruses</taxon>
        <taxon>Duplodnaviria</taxon>
        <taxon>Heunggongvirae</taxon>
        <taxon>Uroviricota</taxon>
        <taxon>Caudoviricetes</taxon>
        <taxon>Autographivirales</taxon>
        <taxon>Sechaudvirinae</taxon>
        <taxon>Qadamvirus</taxon>
        <taxon>Qadamvirus SB28</taxon>
    </lineage>
</organism>
<proteinExistence type="predicted"/>
<evidence type="ECO:0000313" key="2">
    <source>
        <dbReference type="EMBL" id="QBP05841.1"/>
    </source>
</evidence>
<dbReference type="Proteomes" id="UP000295590">
    <property type="component" value="Segment"/>
</dbReference>
<feature type="compositionally biased region" description="Basic and acidic residues" evidence="1">
    <location>
        <begin position="14"/>
        <end position="48"/>
    </location>
</feature>
<keyword evidence="3" id="KW-1185">Reference proteome</keyword>
<evidence type="ECO:0000256" key="1">
    <source>
        <dbReference type="SAM" id="MobiDB-lite"/>
    </source>
</evidence>
<dbReference type="KEGG" id="vg:55012425"/>
<sequence length="48" mass="5950">MDNAILKYFQNKRRKEERERAEKARELTQRSEKVKSLKEETQRKLIKD</sequence>
<accession>A0A482IGP8</accession>
<dbReference type="RefSeq" id="YP_009820978.1">
    <property type="nucleotide sequence ID" value="NC_048171.1"/>
</dbReference>
<protein>
    <submittedName>
        <fullName evidence="2">Uncharacterized protein</fullName>
    </submittedName>
</protein>
<name>A0A482IGP8_9CAUD</name>
<feature type="region of interest" description="Disordered" evidence="1">
    <location>
        <begin position="1"/>
        <end position="48"/>
    </location>
</feature>
<evidence type="ECO:0000313" key="3">
    <source>
        <dbReference type="Proteomes" id="UP000295590"/>
    </source>
</evidence>
<dbReference type="EMBL" id="MK016662">
    <property type="protein sequence ID" value="QBP05841.1"/>
    <property type="molecule type" value="Genomic_DNA"/>
</dbReference>